<sequence>MTNKFNPRAKTVADWAYIGIDKHFHKVLKHEAGVLLDQDTEELHQIRVGMRRLRSTLTGFAPALTMPKSADQKRVGNLGRILGELRDLDVLKSAFIGHYQPILPPKEQDLLKKVLQVLESQRKKAFAKVEKLLKSDKFLNFKADFASWLDNPTYQPIGKLDIATVLPDLLLPQASRFLLHEGWLIGVNLEEYKRLREFSSQEIDDLLEKEGLLLHDLRKEAKRSRYNMELFTQFYGDKYQEYLEDIKNLQGILGEIQDCCVLSDFLSQIFPNCLAKEMPTLLEIFQNIRHQKWQEWQPLQKKFLDADTRKSLHETILQPIFRQNSVELDTNPES</sequence>
<reference evidence="3" key="1">
    <citation type="journal article" date="2015" name="Genome">
        <title>Whole Genome Sequence of the Non-Microcystin-Producing Microcystis aeruginosa Strain NIES-44.</title>
        <authorList>
            <person name="Okano K."/>
            <person name="Miyata N."/>
            <person name="Ozaki Y."/>
        </authorList>
    </citation>
    <scope>NUCLEOTIDE SEQUENCE [LARGE SCALE GENOMIC DNA]</scope>
    <source>
        <strain evidence="3">NIES-44</strain>
    </source>
</reference>
<accession>A0A0A1VY29</accession>
<dbReference type="InterPro" id="IPR007899">
    <property type="entry name" value="CHAD_dom"/>
</dbReference>
<dbReference type="Gene3D" id="1.40.20.10">
    <property type="entry name" value="CHAD domain"/>
    <property type="match status" value="1"/>
</dbReference>
<organism evidence="2 3">
    <name type="scientific">Microcystis aeruginosa NIES-44</name>
    <dbReference type="NCBI Taxonomy" id="449439"/>
    <lineage>
        <taxon>Bacteria</taxon>
        <taxon>Bacillati</taxon>
        <taxon>Cyanobacteriota</taxon>
        <taxon>Cyanophyceae</taxon>
        <taxon>Oscillatoriophycideae</taxon>
        <taxon>Chroococcales</taxon>
        <taxon>Microcystaceae</taxon>
        <taxon>Microcystis</taxon>
    </lineage>
</organism>
<dbReference type="PROSITE" id="PS51708">
    <property type="entry name" value="CHAD"/>
    <property type="match status" value="1"/>
</dbReference>
<comment type="caution">
    <text evidence="2">The sequence shown here is derived from an EMBL/GenBank/DDBJ whole genome shotgun (WGS) entry which is preliminary data.</text>
</comment>
<evidence type="ECO:0000259" key="1">
    <source>
        <dbReference type="PROSITE" id="PS51708"/>
    </source>
</evidence>
<protein>
    <recommendedName>
        <fullName evidence="1">CHAD domain-containing protein</fullName>
    </recommendedName>
</protein>
<dbReference type="EMBL" id="BBPA01000053">
    <property type="protein sequence ID" value="GAL94373.1"/>
    <property type="molecule type" value="Genomic_DNA"/>
</dbReference>
<dbReference type="InterPro" id="IPR038186">
    <property type="entry name" value="CHAD_dom_sf"/>
</dbReference>
<dbReference type="PANTHER" id="PTHR39339">
    <property type="entry name" value="SLR1444 PROTEIN"/>
    <property type="match status" value="1"/>
</dbReference>
<proteinExistence type="predicted"/>
<evidence type="ECO:0000313" key="2">
    <source>
        <dbReference type="EMBL" id="GAL94373.1"/>
    </source>
</evidence>
<dbReference type="PANTHER" id="PTHR39339:SF1">
    <property type="entry name" value="CHAD DOMAIN-CONTAINING PROTEIN"/>
    <property type="match status" value="1"/>
</dbReference>
<dbReference type="Pfam" id="PF05235">
    <property type="entry name" value="CHAD"/>
    <property type="match status" value="1"/>
</dbReference>
<feature type="domain" description="CHAD" evidence="1">
    <location>
        <begin position="9"/>
        <end position="301"/>
    </location>
</feature>
<dbReference type="AlphaFoldDB" id="A0A0A1VY29"/>
<dbReference type="RefSeq" id="WP_045360383.1">
    <property type="nucleotide sequence ID" value="NZ_BBPA01000053.1"/>
</dbReference>
<gene>
    <name evidence="2" type="ORF">N44_02953</name>
</gene>
<dbReference type="Proteomes" id="UP000030321">
    <property type="component" value="Unassembled WGS sequence"/>
</dbReference>
<name>A0A0A1VY29_MICAE</name>
<dbReference type="SMART" id="SM00880">
    <property type="entry name" value="CHAD"/>
    <property type="match status" value="1"/>
</dbReference>
<evidence type="ECO:0000313" key="3">
    <source>
        <dbReference type="Proteomes" id="UP000030321"/>
    </source>
</evidence>